<name>A0A6C0CBJ2_9ZZZZ</name>
<dbReference type="EMBL" id="MN739384">
    <property type="protein sequence ID" value="QHT01958.1"/>
    <property type="molecule type" value="Genomic_DNA"/>
</dbReference>
<proteinExistence type="predicted"/>
<protein>
    <submittedName>
        <fullName evidence="1">Uncharacterized protein</fullName>
    </submittedName>
</protein>
<reference evidence="1" key="1">
    <citation type="journal article" date="2020" name="Nature">
        <title>Giant virus diversity and host interactions through global metagenomics.</title>
        <authorList>
            <person name="Schulz F."/>
            <person name="Roux S."/>
            <person name="Paez-Espino D."/>
            <person name="Jungbluth S."/>
            <person name="Walsh D.A."/>
            <person name="Denef V.J."/>
            <person name="McMahon K.D."/>
            <person name="Konstantinidis K.T."/>
            <person name="Eloe-Fadrosh E.A."/>
            <person name="Kyrpides N.C."/>
            <person name="Woyke T."/>
        </authorList>
    </citation>
    <scope>NUCLEOTIDE SEQUENCE</scope>
    <source>
        <strain evidence="1">GVMAG-M-3300020523-10</strain>
    </source>
</reference>
<accession>A0A6C0CBJ2</accession>
<sequence length="122" mass="14693">MDILYILYSEIYYEPLYKTYVNILTLNKEPHGELKKYTKHIRLISPSTKEEVINSAYCTYALSSNLINSITLTNFMTLEQLDEFTEFIINNNYIINNTLTQHYKEFFYNTRKKLIYVFMLKE</sequence>
<organism evidence="1">
    <name type="scientific">viral metagenome</name>
    <dbReference type="NCBI Taxonomy" id="1070528"/>
    <lineage>
        <taxon>unclassified sequences</taxon>
        <taxon>metagenomes</taxon>
        <taxon>organismal metagenomes</taxon>
    </lineage>
</organism>
<dbReference type="AlphaFoldDB" id="A0A6C0CBJ2"/>
<evidence type="ECO:0000313" key="1">
    <source>
        <dbReference type="EMBL" id="QHT01958.1"/>
    </source>
</evidence>